<dbReference type="GO" id="GO:0005634">
    <property type="term" value="C:nucleus"/>
    <property type="evidence" value="ECO:0007669"/>
    <property type="project" value="UniProtKB-SubCell"/>
</dbReference>
<proteinExistence type="inferred from homology"/>
<accession>A0A2G8LQB5</accession>
<evidence type="ECO:0000256" key="3">
    <source>
        <dbReference type="ARBA" id="ARBA00012533"/>
    </source>
</evidence>
<keyword evidence="5 10" id="KW-0489">Methyltransferase</keyword>
<dbReference type="Proteomes" id="UP000230750">
    <property type="component" value="Unassembled WGS sequence"/>
</dbReference>
<sequence>MQKPKGNLIPTSTVEEYEVLDVNKAVAIRCLRSKSVEEKLSSLSDDNCIKKTVENHSDLIPNVYEGGLKIWECSVDLVEHLCETKVPLKGFSVLELGCGAGLPGIYALQQQAHHVCFQDFNEEVISHLTIPNVSLNVDSETMSQKCRFLSGGWSQTGSDLIPSERYDIILTAETIYNTESVPSLYKLMRRGLKPGGTMYPFGR</sequence>
<comment type="subcellular location">
    <subcellularLocation>
        <location evidence="2">Cytoplasm</location>
    </subcellularLocation>
    <subcellularLocation>
        <location evidence="1">Nucleus</location>
    </subcellularLocation>
</comment>
<evidence type="ECO:0000313" key="11">
    <source>
        <dbReference type="Proteomes" id="UP000230750"/>
    </source>
</evidence>
<dbReference type="STRING" id="307972.A0A2G8LQB5"/>
<dbReference type="EC" id="2.1.1.85" evidence="3"/>
<evidence type="ECO:0000256" key="9">
    <source>
        <dbReference type="ARBA" id="ARBA00038126"/>
    </source>
</evidence>
<keyword evidence="8" id="KW-0539">Nucleus</keyword>
<reference evidence="10 11" key="1">
    <citation type="journal article" date="2017" name="PLoS Biol.">
        <title>The sea cucumber genome provides insights into morphological evolution and visceral regeneration.</title>
        <authorList>
            <person name="Zhang X."/>
            <person name="Sun L."/>
            <person name="Yuan J."/>
            <person name="Sun Y."/>
            <person name="Gao Y."/>
            <person name="Zhang L."/>
            <person name="Li S."/>
            <person name="Dai H."/>
            <person name="Hamel J.F."/>
            <person name="Liu C."/>
            <person name="Yu Y."/>
            <person name="Liu S."/>
            <person name="Lin W."/>
            <person name="Guo K."/>
            <person name="Jin S."/>
            <person name="Xu P."/>
            <person name="Storey K.B."/>
            <person name="Huan P."/>
            <person name="Zhang T."/>
            <person name="Zhou Y."/>
            <person name="Zhang J."/>
            <person name="Lin C."/>
            <person name="Li X."/>
            <person name="Xing L."/>
            <person name="Huo D."/>
            <person name="Sun M."/>
            <person name="Wang L."/>
            <person name="Mercier A."/>
            <person name="Li F."/>
            <person name="Yang H."/>
            <person name="Xiang J."/>
        </authorList>
    </citation>
    <scope>NUCLEOTIDE SEQUENCE [LARGE SCALE GENOMIC DNA]</scope>
    <source>
        <strain evidence="10">Shaxun</strain>
        <tissue evidence="10">Muscle</tissue>
    </source>
</reference>
<keyword evidence="4" id="KW-0963">Cytoplasm</keyword>
<dbReference type="EMBL" id="MRZV01000012">
    <property type="protein sequence ID" value="PIK62449.1"/>
    <property type="molecule type" value="Genomic_DNA"/>
</dbReference>
<dbReference type="PANTHER" id="PTHR14614:SF39">
    <property type="entry name" value="HISTIDINE PROTEIN METHYLTRANSFERASE 1 HOMOLOG"/>
    <property type="match status" value="1"/>
</dbReference>
<evidence type="ECO:0000256" key="6">
    <source>
        <dbReference type="ARBA" id="ARBA00022679"/>
    </source>
</evidence>
<protein>
    <recommendedName>
        <fullName evidence="3">protein-histidine N-methyltransferase</fullName>
        <ecNumber evidence="3">2.1.1.85</ecNumber>
    </recommendedName>
</protein>
<comment type="caution">
    <text evidence="10">The sequence shown here is derived from an EMBL/GenBank/DDBJ whole genome shotgun (WGS) entry which is preliminary data.</text>
</comment>
<dbReference type="InterPro" id="IPR029063">
    <property type="entry name" value="SAM-dependent_MTases_sf"/>
</dbReference>
<dbReference type="GO" id="GO:0018064">
    <property type="term" value="F:protein-L-histidine N-tele-methyltransferase activity"/>
    <property type="evidence" value="ECO:0007669"/>
    <property type="project" value="UniProtKB-EC"/>
</dbReference>
<dbReference type="Gene3D" id="3.40.50.150">
    <property type="entry name" value="Vaccinia Virus protein VP39"/>
    <property type="match status" value="1"/>
</dbReference>
<dbReference type="CDD" id="cd02440">
    <property type="entry name" value="AdoMet_MTases"/>
    <property type="match status" value="1"/>
</dbReference>
<evidence type="ECO:0000256" key="2">
    <source>
        <dbReference type="ARBA" id="ARBA00004496"/>
    </source>
</evidence>
<dbReference type="OrthoDB" id="1723750at2759"/>
<dbReference type="InterPro" id="IPR019410">
    <property type="entry name" value="Methyltransf_16"/>
</dbReference>
<evidence type="ECO:0000256" key="4">
    <source>
        <dbReference type="ARBA" id="ARBA00022490"/>
    </source>
</evidence>
<gene>
    <name evidence="10" type="ORF">BSL78_00649</name>
</gene>
<evidence type="ECO:0000256" key="5">
    <source>
        <dbReference type="ARBA" id="ARBA00022603"/>
    </source>
</evidence>
<dbReference type="PANTHER" id="PTHR14614">
    <property type="entry name" value="HEPATOCELLULAR CARCINOMA-ASSOCIATED ANTIGEN"/>
    <property type="match status" value="1"/>
</dbReference>
<keyword evidence="6 10" id="KW-0808">Transferase</keyword>
<comment type="similarity">
    <text evidence="9">Belongs to the methyltransferase superfamily. METTL18 family.</text>
</comment>
<evidence type="ECO:0000256" key="7">
    <source>
        <dbReference type="ARBA" id="ARBA00022691"/>
    </source>
</evidence>
<organism evidence="10 11">
    <name type="scientific">Stichopus japonicus</name>
    <name type="common">Sea cucumber</name>
    <dbReference type="NCBI Taxonomy" id="307972"/>
    <lineage>
        <taxon>Eukaryota</taxon>
        <taxon>Metazoa</taxon>
        <taxon>Echinodermata</taxon>
        <taxon>Eleutherozoa</taxon>
        <taxon>Echinozoa</taxon>
        <taxon>Holothuroidea</taxon>
        <taxon>Aspidochirotacea</taxon>
        <taxon>Aspidochirotida</taxon>
        <taxon>Stichopodidae</taxon>
        <taxon>Apostichopus</taxon>
    </lineage>
</organism>
<dbReference type="SUPFAM" id="SSF53335">
    <property type="entry name" value="S-adenosyl-L-methionine-dependent methyltransferases"/>
    <property type="match status" value="1"/>
</dbReference>
<name>A0A2G8LQB5_STIJA</name>
<evidence type="ECO:0000256" key="8">
    <source>
        <dbReference type="ARBA" id="ARBA00023242"/>
    </source>
</evidence>
<keyword evidence="11" id="KW-1185">Reference proteome</keyword>
<keyword evidence="7" id="KW-0949">S-adenosyl-L-methionine</keyword>
<dbReference type="AlphaFoldDB" id="A0A2G8LQB5"/>
<dbReference type="Pfam" id="PF10294">
    <property type="entry name" value="Methyltransf_16"/>
    <property type="match status" value="1"/>
</dbReference>
<evidence type="ECO:0000256" key="1">
    <source>
        <dbReference type="ARBA" id="ARBA00004123"/>
    </source>
</evidence>
<dbReference type="GO" id="GO:0032259">
    <property type="term" value="P:methylation"/>
    <property type="evidence" value="ECO:0007669"/>
    <property type="project" value="UniProtKB-KW"/>
</dbReference>
<dbReference type="GO" id="GO:0005737">
    <property type="term" value="C:cytoplasm"/>
    <property type="evidence" value="ECO:0007669"/>
    <property type="project" value="UniProtKB-SubCell"/>
</dbReference>
<evidence type="ECO:0000313" key="10">
    <source>
        <dbReference type="EMBL" id="PIK62449.1"/>
    </source>
</evidence>